<dbReference type="InterPro" id="IPR033855">
    <property type="entry name" value="Protein_C"/>
</dbReference>
<accession>A0A9W6K473</accession>
<feature type="domain" description="Peptidase S49" evidence="2">
    <location>
        <begin position="150"/>
        <end position="292"/>
    </location>
</feature>
<comment type="caution">
    <text evidence="3">The sequence shown here is derived from an EMBL/GenBank/DDBJ whole genome shotgun (WGS) entry which is preliminary data.</text>
</comment>
<proteinExistence type="inferred from homology"/>
<reference evidence="3" key="1">
    <citation type="journal article" date="2014" name="Int. J. Syst. Evol. Microbiol.">
        <title>Complete genome sequence of Corynebacterium casei LMG S-19264T (=DSM 44701T), isolated from a smear-ripened cheese.</title>
        <authorList>
            <consortium name="US DOE Joint Genome Institute (JGI-PGF)"/>
            <person name="Walter F."/>
            <person name="Albersmeier A."/>
            <person name="Kalinowski J."/>
            <person name="Ruckert C."/>
        </authorList>
    </citation>
    <scope>NUCLEOTIDE SEQUENCE</scope>
    <source>
        <strain evidence="3">VKM B-2789</strain>
    </source>
</reference>
<protein>
    <submittedName>
        <fullName evidence="3">Peptidase S49</fullName>
    </submittedName>
</protein>
<dbReference type="Gene3D" id="3.90.226.10">
    <property type="entry name" value="2-enoyl-CoA Hydratase, Chain A, domain 1"/>
    <property type="match status" value="1"/>
</dbReference>
<organism evidence="3 4">
    <name type="scientific">Ancylobacter defluvii</name>
    <dbReference type="NCBI Taxonomy" id="1282440"/>
    <lineage>
        <taxon>Bacteria</taxon>
        <taxon>Pseudomonadati</taxon>
        <taxon>Pseudomonadota</taxon>
        <taxon>Alphaproteobacteria</taxon>
        <taxon>Hyphomicrobiales</taxon>
        <taxon>Xanthobacteraceae</taxon>
        <taxon>Ancylobacter</taxon>
    </lineage>
</organism>
<dbReference type="AlphaFoldDB" id="A0A9W6K473"/>
<dbReference type="SUPFAM" id="SSF52096">
    <property type="entry name" value="ClpP/crotonase"/>
    <property type="match status" value="1"/>
</dbReference>
<dbReference type="PANTHER" id="PTHR42987">
    <property type="entry name" value="PEPTIDASE S49"/>
    <property type="match status" value="1"/>
</dbReference>
<dbReference type="CDD" id="cd07022">
    <property type="entry name" value="S49_Sppa_36K_type"/>
    <property type="match status" value="1"/>
</dbReference>
<comment type="similarity">
    <text evidence="1">Belongs to the peptidase S49 family.</text>
</comment>
<dbReference type="PANTHER" id="PTHR42987:SF4">
    <property type="entry name" value="PROTEASE SOHB-RELATED"/>
    <property type="match status" value="1"/>
</dbReference>
<dbReference type="InterPro" id="IPR029045">
    <property type="entry name" value="ClpP/crotonase-like_dom_sf"/>
</dbReference>
<evidence type="ECO:0000256" key="1">
    <source>
        <dbReference type="ARBA" id="ARBA00008683"/>
    </source>
</evidence>
<sequence>MIRALHALTAEPWAIRPDYLHFMAGVAGMDREARAANAESEGETWRKRDLAAIIGAFAGPTVRRMDGARYAMVTDAGIAILPVFGPIFPRANVMTEYSGGTSVAMLQNDYRLAVAAADIHAVMLLIDSPGGAVSGINAFADLVYQGRSSKFTLAHVSGTAASAAYWIGASASEFVTEKTGILGSIGVVAAIPKQVEPDGSGEVVIEVVSSNAPNKRPDPTTDEGLGEIRTMLDALEAQFIADVARARGVTATKVKEEFGAGGVKIGPQAVAAGMADKVQSYDASYRQLARLASNRKRAAALK</sequence>
<evidence type="ECO:0000313" key="3">
    <source>
        <dbReference type="EMBL" id="GLK86678.1"/>
    </source>
</evidence>
<dbReference type="GO" id="GO:0006508">
    <property type="term" value="P:proteolysis"/>
    <property type="evidence" value="ECO:0007669"/>
    <property type="project" value="InterPro"/>
</dbReference>
<dbReference type="Pfam" id="PF01343">
    <property type="entry name" value="Peptidase_S49"/>
    <property type="match status" value="1"/>
</dbReference>
<dbReference type="InterPro" id="IPR002142">
    <property type="entry name" value="Peptidase_S49"/>
</dbReference>
<keyword evidence="4" id="KW-1185">Reference proteome</keyword>
<gene>
    <name evidence="3" type="ORF">GCM10017653_47480</name>
</gene>
<reference evidence="3" key="2">
    <citation type="submission" date="2023-01" db="EMBL/GenBank/DDBJ databases">
        <authorList>
            <person name="Sun Q."/>
            <person name="Evtushenko L."/>
        </authorList>
    </citation>
    <scope>NUCLEOTIDE SEQUENCE</scope>
    <source>
        <strain evidence="3">VKM B-2789</strain>
    </source>
</reference>
<evidence type="ECO:0000259" key="2">
    <source>
        <dbReference type="Pfam" id="PF01343"/>
    </source>
</evidence>
<dbReference type="RefSeq" id="WP_213363712.1">
    <property type="nucleotide sequence ID" value="NZ_BSFM01000021.1"/>
</dbReference>
<evidence type="ECO:0000313" key="4">
    <source>
        <dbReference type="Proteomes" id="UP001143330"/>
    </source>
</evidence>
<dbReference type="EMBL" id="BSFM01000021">
    <property type="protein sequence ID" value="GLK86678.1"/>
    <property type="molecule type" value="Genomic_DNA"/>
</dbReference>
<dbReference type="GO" id="GO:0008233">
    <property type="term" value="F:peptidase activity"/>
    <property type="evidence" value="ECO:0007669"/>
    <property type="project" value="InterPro"/>
</dbReference>
<name>A0A9W6K473_9HYPH</name>
<dbReference type="Proteomes" id="UP001143330">
    <property type="component" value="Unassembled WGS sequence"/>
</dbReference>